<comment type="caution">
    <text evidence="1">The sequence shown here is derived from an EMBL/GenBank/DDBJ whole genome shotgun (WGS) entry which is preliminary data.</text>
</comment>
<sequence>MNVNALGSVVHIHFIKLIGSFLRAYFSEVIIPDKLLKFIMNLKILFMDYENKANTTENFYGPFLPPQ</sequence>
<protein>
    <submittedName>
        <fullName evidence="1">Uncharacterized protein</fullName>
    </submittedName>
</protein>
<organism evidence="1 2">
    <name type="scientific">Vespula maculifrons</name>
    <name type="common">Eastern yellow jacket</name>
    <name type="synonym">Wasp</name>
    <dbReference type="NCBI Taxonomy" id="7453"/>
    <lineage>
        <taxon>Eukaryota</taxon>
        <taxon>Metazoa</taxon>
        <taxon>Ecdysozoa</taxon>
        <taxon>Arthropoda</taxon>
        <taxon>Hexapoda</taxon>
        <taxon>Insecta</taxon>
        <taxon>Pterygota</taxon>
        <taxon>Neoptera</taxon>
        <taxon>Endopterygota</taxon>
        <taxon>Hymenoptera</taxon>
        <taxon>Apocrita</taxon>
        <taxon>Aculeata</taxon>
        <taxon>Vespoidea</taxon>
        <taxon>Vespidae</taxon>
        <taxon>Vespinae</taxon>
        <taxon>Vespula</taxon>
    </lineage>
</organism>
<dbReference type="EMBL" id="JAYRBN010000050">
    <property type="protein sequence ID" value="KAL2744540.1"/>
    <property type="molecule type" value="Genomic_DNA"/>
</dbReference>
<name>A0ABD2CHJ8_VESMC</name>
<evidence type="ECO:0000313" key="2">
    <source>
        <dbReference type="Proteomes" id="UP001607303"/>
    </source>
</evidence>
<accession>A0ABD2CHJ8</accession>
<proteinExistence type="predicted"/>
<evidence type="ECO:0000313" key="1">
    <source>
        <dbReference type="EMBL" id="KAL2744540.1"/>
    </source>
</evidence>
<dbReference type="Proteomes" id="UP001607303">
    <property type="component" value="Unassembled WGS sequence"/>
</dbReference>
<keyword evidence="2" id="KW-1185">Reference proteome</keyword>
<gene>
    <name evidence="1" type="ORF">V1477_007082</name>
</gene>
<reference evidence="1 2" key="1">
    <citation type="journal article" date="2024" name="Ann. Entomol. Soc. Am.">
        <title>Genomic analyses of the southern and eastern yellowjacket wasps (Hymenoptera: Vespidae) reveal evolutionary signatures of social life.</title>
        <authorList>
            <person name="Catto M.A."/>
            <person name="Caine P.B."/>
            <person name="Orr S.E."/>
            <person name="Hunt B.G."/>
            <person name="Goodisman M.A.D."/>
        </authorList>
    </citation>
    <scope>NUCLEOTIDE SEQUENCE [LARGE SCALE GENOMIC DNA]</scope>
    <source>
        <strain evidence="1">232</strain>
        <tissue evidence="1">Head and thorax</tissue>
    </source>
</reference>
<dbReference type="AlphaFoldDB" id="A0ABD2CHJ8"/>